<evidence type="ECO:0000256" key="1">
    <source>
        <dbReference type="ARBA" id="ARBA00004141"/>
    </source>
</evidence>
<dbReference type="InterPro" id="IPR011701">
    <property type="entry name" value="MFS"/>
</dbReference>
<feature type="domain" description="Major facilitator superfamily (MFS) profile" evidence="8">
    <location>
        <begin position="59"/>
        <end position="515"/>
    </location>
</feature>
<evidence type="ECO:0000256" key="4">
    <source>
        <dbReference type="ARBA" id="ARBA00022989"/>
    </source>
</evidence>
<evidence type="ECO:0000256" key="6">
    <source>
        <dbReference type="SAM" id="MobiDB-lite"/>
    </source>
</evidence>
<feature type="transmembrane region" description="Helical" evidence="7">
    <location>
        <begin position="123"/>
        <end position="142"/>
    </location>
</feature>
<dbReference type="FunFam" id="1.20.1250.20:FF:000196">
    <property type="entry name" value="MFS toxin efflux pump (AflT)"/>
    <property type="match status" value="1"/>
</dbReference>
<evidence type="ECO:0000256" key="3">
    <source>
        <dbReference type="ARBA" id="ARBA00022692"/>
    </source>
</evidence>
<dbReference type="Pfam" id="PF07690">
    <property type="entry name" value="MFS_1"/>
    <property type="match status" value="1"/>
</dbReference>
<dbReference type="InterPro" id="IPR020846">
    <property type="entry name" value="MFS_dom"/>
</dbReference>
<evidence type="ECO:0000256" key="5">
    <source>
        <dbReference type="ARBA" id="ARBA00023136"/>
    </source>
</evidence>
<dbReference type="GO" id="GO:0022857">
    <property type="term" value="F:transmembrane transporter activity"/>
    <property type="evidence" value="ECO:0007669"/>
    <property type="project" value="InterPro"/>
</dbReference>
<protein>
    <submittedName>
        <fullName evidence="9">Major facilitator superfamily domain-containing protein</fullName>
    </submittedName>
</protein>
<feature type="transmembrane region" description="Helical" evidence="7">
    <location>
        <begin position="180"/>
        <end position="200"/>
    </location>
</feature>
<dbReference type="Gene3D" id="1.20.1250.20">
    <property type="entry name" value="MFS general substrate transporter like domains"/>
    <property type="match status" value="1"/>
</dbReference>
<proteinExistence type="predicted"/>
<feature type="region of interest" description="Disordered" evidence="6">
    <location>
        <begin position="553"/>
        <end position="618"/>
    </location>
</feature>
<keyword evidence="4 7" id="KW-1133">Transmembrane helix</keyword>
<keyword evidence="2" id="KW-0813">Transport</keyword>
<dbReference type="AlphaFoldDB" id="A0AAE0NHD5"/>
<reference evidence="9" key="2">
    <citation type="submission" date="2023-06" db="EMBL/GenBank/DDBJ databases">
        <authorList>
            <consortium name="Lawrence Berkeley National Laboratory"/>
            <person name="Haridas S."/>
            <person name="Hensen N."/>
            <person name="Bonometti L."/>
            <person name="Westerberg I."/>
            <person name="Brannstrom I.O."/>
            <person name="Guillou S."/>
            <person name="Cros-Aarteil S."/>
            <person name="Calhoun S."/>
            <person name="Kuo A."/>
            <person name="Mondo S."/>
            <person name="Pangilinan J."/>
            <person name="Riley R."/>
            <person name="LaButti K."/>
            <person name="Andreopoulos B."/>
            <person name="Lipzen A."/>
            <person name="Chen C."/>
            <person name="Yanf M."/>
            <person name="Daum C."/>
            <person name="Ng V."/>
            <person name="Clum A."/>
            <person name="Steindorff A."/>
            <person name="Ohm R."/>
            <person name="Martin F."/>
            <person name="Silar P."/>
            <person name="Natvig D."/>
            <person name="Lalanne C."/>
            <person name="Gautier V."/>
            <person name="Ament-velasquez S.L."/>
            <person name="Kruys A."/>
            <person name="Hutchinson M.I."/>
            <person name="Powell A.J."/>
            <person name="Barry K."/>
            <person name="Miller A.N."/>
            <person name="Grigoriev I.V."/>
            <person name="Debuchy R."/>
            <person name="Gladieux P."/>
            <person name="Thoren M.H."/>
            <person name="Johannesson H."/>
        </authorList>
    </citation>
    <scope>NUCLEOTIDE SEQUENCE</scope>
    <source>
        <strain evidence="9">CBS 232.78</strain>
    </source>
</reference>
<comment type="caution">
    <text evidence="9">The sequence shown here is derived from an EMBL/GenBank/DDBJ whole genome shotgun (WGS) entry which is preliminary data.</text>
</comment>
<evidence type="ECO:0000259" key="8">
    <source>
        <dbReference type="PROSITE" id="PS50850"/>
    </source>
</evidence>
<keyword evidence="10" id="KW-1185">Reference proteome</keyword>
<dbReference type="PANTHER" id="PTHR23501">
    <property type="entry name" value="MAJOR FACILITATOR SUPERFAMILY"/>
    <property type="match status" value="1"/>
</dbReference>
<dbReference type="CDD" id="cd17502">
    <property type="entry name" value="MFS_Azr1_MDR_like"/>
    <property type="match status" value="1"/>
</dbReference>
<feature type="region of interest" description="Disordered" evidence="6">
    <location>
        <begin position="1"/>
        <end position="43"/>
    </location>
</feature>
<organism evidence="9 10">
    <name type="scientific">Podospora didyma</name>
    <dbReference type="NCBI Taxonomy" id="330526"/>
    <lineage>
        <taxon>Eukaryota</taxon>
        <taxon>Fungi</taxon>
        <taxon>Dikarya</taxon>
        <taxon>Ascomycota</taxon>
        <taxon>Pezizomycotina</taxon>
        <taxon>Sordariomycetes</taxon>
        <taxon>Sordariomycetidae</taxon>
        <taxon>Sordariales</taxon>
        <taxon>Podosporaceae</taxon>
        <taxon>Podospora</taxon>
    </lineage>
</organism>
<dbReference type="SUPFAM" id="SSF103473">
    <property type="entry name" value="MFS general substrate transporter"/>
    <property type="match status" value="1"/>
</dbReference>
<gene>
    <name evidence="9" type="ORF">B0H63DRAFT_396001</name>
</gene>
<dbReference type="InterPro" id="IPR036259">
    <property type="entry name" value="MFS_trans_sf"/>
</dbReference>
<evidence type="ECO:0000313" key="10">
    <source>
        <dbReference type="Proteomes" id="UP001285441"/>
    </source>
</evidence>
<dbReference type="PANTHER" id="PTHR23501:SF198">
    <property type="entry name" value="AZOLE RESISTANCE PROTEIN 1-RELATED"/>
    <property type="match status" value="1"/>
</dbReference>
<dbReference type="PROSITE" id="PS50850">
    <property type="entry name" value="MFS"/>
    <property type="match status" value="1"/>
</dbReference>
<feature type="transmembrane region" description="Helical" evidence="7">
    <location>
        <begin position="48"/>
        <end position="72"/>
    </location>
</feature>
<dbReference type="Proteomes" id="UP001285441">
    <property type="component" value="Unassembled WGS sequence"/>
</dbReference>
<dbReference type="GO" id="GO:0005886">
    <property type="term" value="C:plasma membrane"/>
    <property type="evidence" value="ECO:0007669"/>
    <property type="project" value="TreeGrafter"/>
</dbReference>
<dbReference type="FunFam" id="1.20.1720.10:FF:000012">
    <property type="entry name" value="MFS toxin efflux pump (AflT)"/>
    <property type="match status" value="1"/>
</dbReference>
<feature type="transmembrane region" description="Helical" evidence="7">
    <location>
        <begin position="212"/>
        <end position="234"/>
    </location>
</feature>
<feature type="transmembrane region" description="Helical" evidence="7">
    <location>
        <begin position="154"/>
        <end position="174"/>
    </location>
</feature>
<evidence type="ECO:0000256" key="2">
    <source>
        <dbReference type="ARBA" id="ARBA00022448"/>
    </source>
</evidence>
<feature type="compositionally biased region" description="Basic and acidic residues" evidence="6">
    <location>
        <begin position="7"/>
        <end position="19"/>
    </location>
</feature>
<comment type="subcellular location">
    <subcellularLocation>
        <location evidence="1">Membrane</location>
        <topology evidence="1">Multi-pass membrane protein</topology>
    </subcellularLocation>
</comment>
<keyword evidence="5 7" id="KW-0472">Membrane</keyword>
<dbReference type="PRINTS" id="PR01036">
    <property type="entry name" value="TCRTETB"/>
</dbReference>
<sequence length="618" mass="65282">MTTTDSEVEKSSERPRPSVDKAPAPTDAPAPAPKQDSTNSRLHNDEGIAYPTGLKLVLIVMSLCMASFLVALDQTIIAPALGAITSDFSSVGDIGWYGAAYLLSTTALQPSYGSLYRMFSVKWVYLAAVFVFEVGSLVCALAPTSNAFIVGRTVAGMGTAGLFSGSAVIISHILPLRKRPIAFGLIGSIWGVASVAGPLLGGAFTDHVTWRWCFYINLPIGGAAMASIFFFLHIKRDNNPLGESFWVRILKLDLIGTAMLIPAIVSLLLALQWGGTEYAWNDSRIIGLFVGAALMAIIFVAIQIWKGDKGTLPPRLFKNRNVVCALMFGFFFGASFFPLVYYLSLYFQAIQGDSAVQAGIKLLPMLISVTFTSIATGGLIAVVGYYNPFILPCMILFTVGAGMISTLGLNSPTSHWFGYQVIAGLGIGVGFQTGVLVVQNNVPFEWIATATASVQFFQSMGGAIFIAVAQSVFQNGLTTAVQRDAPQLPAEIFIHSGASQVRQVLATLHAEAYTEVVLSAYLEGLRNAYYITVACAAAAFVVAACLSWKKIEKRGGGPPKSDDDPEKGAVATTTGGGGGVSDAEVLAPPPPADTARVVPPAAESEKKAAAAVAKETSA</sequence>
<feature type="transmembrane region" description="Helical" evidence="7">
    <location>
        <begin position="389"/>
        <end position="409"/>
    </location>
</feature>
<keyword evidence="3 7" id="KW-0812">Transmembrane</keyword>
<dbReference type="Gene3D" id="1.20.1720.10">
    <property type="entry name" value="Multidrug resistance protein D"/>
    <property type="match status" value="1"/>
</dbReference>
<evidence type="ECO:0000313" key="9">
    <source>
        <dbReference type="EMBL" id="KAK3381522.1"/>
    </source>
</evidence>
<reference evidence="9" key="1">
    <citation type="journal article" date="2023" name="Mol. Phylogenet. Evol.">
        <title>Genome-scale phylogeny and comparative genomics of the fungal order Sordariales.</title>
        <authorList>
            <person name="Hensen N."/>
            <person name="Bonometti L."/>
            <person name="Westerberg I."/>
            <person name="Brannstrom I.O."/>
            <person name="Guillou S."/>
            <person name="Cros-Aarteil S."/>
            <person name="Calhoun S."/>
            <person name="Haridas S."/>
            <person name="Kuo A."/>
            <person name="Mondo S."/>
            <person name="Pangilinan J."/>
            <person name="Riley R."/>
            <person name="LaButti K."/>
            <person name="Andreopoulos B."/>
            <person name="Lipzen A."/>
            <person name="Chen C."/>
            <person name="Yan M."/>
            <person name="Daum C."/>
            <person name="Ng V."/>
            <person name="Clum A."/>
            <person name="Steindorff A."/>
            <person name="Ohm R.A."/>
            <person name="Martin F."/>
            <person name="Silar P."/>
            <person name="Natvig D.O."/>
            <person name="Lalanne C."/>
            <person name="Gautier V."/>
            <person name="Ament-Velasquez S.L."/>
            <person name="Kruys A."/>
            <person name="Hutchinson M.I."/>
            <person name="Powell A.J."/>
            <person name="Barry K."/>
            <person name="Miller A.N."/>
            <person name="Grigoriev I.V."/>
            <person name="Debuchy R."/>
            <person name="Gladieux P."/>
            <person name="Hiltunen Thoren M."/>
            <person name="Johannesson H."/>
        </authorList>
    </citation>
    <scope>NUCLEOTIDE SEQUENCE</scope>
    <source>
        <strain evidence="9">CBS 232.78</strain>
    </source>
</reference>
<accession>A0AAE0NHD5</accession>
<evidence type="ECO:0000256" key="7">
    <source>
        <dbReference type="SAM" id="Phobius"/>
    </source>
</evidence>
<feature type="transmembrane region" description="Helical" evidence="7">
    <location>
        <begin position="362"/>
        <end position="383"/>
    </location>
</feature>
<feature type="transmembrane region" description="Helical" evidence="7">
    <location>
        <begin position="285"/>
        <end position="305"/>
    </location>
</feature>
<feature type="compositionally biased region" description="Low complexity" evidence="6">
    <location>
        <begin position="609"/>
        <end position="618"/>
    </location>
</feature>
<feature type="transmembrane region" description="Helical" evidence="7">
    <location>
        <begin position="528"/>
        <end position="548"/>
    </location>
</feature>
<dbReference type="EMBL" id="JAULSW010000005">
    <property type="protein sequence ID" value="KAK3381522.1"/>
    <property type="molecule type" value="Genomic_DNA"/>
</dbReference>
<feature type="transmembrane region" description="Helical" evidence="7">
    <location>
        <begin position="325"/>
        <end position="350"/>
    </location>
</feature>
<feature type="transmembrane region" description="Helical" evidence="7">
    <location>
        <begin position="254"/>
        <end position="273"/>
    </location>
</feature>
<feature type="transmembrane region" description="Helical" evidence="7">
    <location>
        <begin position="416"/>
        <end position="438"/>
    </location>
</feature>
<name>A0AAE0NHD5_9PEZI</name>